<organism evidence="1 2">
    <name type="scientific">Trema orientale</name>
    <name type="common">Charcoal tree</name>
    <name type="synonym">Celtis orientalis</name>
    <dbReference type="NCBI Taxonomy" id="63057"/>
    <lineage>
        <taxon>Eukaryota</taxon>
        <taxon>Viridiplantae</taxon>
        <taxon>Streptophyta</taxon>
        <taxon>Embryophyta</taxon>
        <taxon>Tracheophyta</taxon>
        <taxon>Spermatophyta</taxon>
        <taxon>Magnoliopsida</taxon>
        <taxon>eudicotyledons</taxon>
        <taxon>Gunneridae</taxon>
        <taxon>Pentapetalae</taxon>
        <taxon>rosids</taxon>
        <taxon>fabids</taxon>
        <taxon>Rosales</taxon>
        <taxon>Cannabaceae</taxon>
        <taxon>Trema</taxon>
    </lineage>
</organism>
<proteinExistence type="predicted"/>
<dbReference type="InParanoid" id="A0A2P5FLF6"/>
<reference evidence="2" key="1">
    <citation type="submission" date="2016-06" db="EMBL/GenBank/DDBJ databases">
        <title>Parallel loss of symbiosis genes in relatives of nitrogen-fixing non-legume Parasponia.</title>
        <authorList>
            <person name="Van Velzen R."/>
            <person name="Holmer R."/>
            <person name="Bu F."/>
            <person name="Rutten L."/>
            <person name="Van Zeijl A."/>
            <person name="Liu W."/>
            <person name="Santuari L."/>
            <person name="Cao Q."/>
            <person name="Sharma T."/>
            <person name="Shen D."/>
            <person name="Roswanjaya Y."/>
            <person name="Wardhani T."/>
            <person name="Kalhor M.S."/>
            <person name="Jansen J."/>
            <person name="Van den Hoogen J."/>
            <person name="Gungor B."/>
            <person name="Hartog M."/>
            <person name="Hontelez J."/>
            <person name="Verver J."/>
            <person name="Yang W.-C."/>
            <person name="Schijlen E."/>
            <person name="Repin R."/>
            <person name="Schilthuizen M."/>
            <person name="Schranz E."/>
            <person name="Heidstra R."/>
            <person name="Miyata K."/>
            <person name="Fedorova E."/>
            <person name="Kohlen W."/>
            <person name="Bisseling T."/>
            <person name="Smit S."/>
            <person name="Geurts R."/>
        </authorList>
    </citation>
    <scope>NUCLEOTIDE SEQUENCE [LARGE SCALE GENOMIC DNA]</scope>
    <source>
        <strain evidence="2">cv. RG33-2</strain>
    </source>
</reference>
<dbReference type="EMBL" id="JXTC01000023">
    <property type="protein sequence ID" value="PON98628.1"/>
    <property type="molecule type" value="Genomic_DNA"/>
</dbReference>
<protein>
    <submittedName>
        <fullName evidence="1">Uncharacterized protein</fullName>
    </submittedName>
</protein>
<keyword evidence="2" id="KW-1185">Reference proteome</keyword>
<name>A0A2P5FLF6_TREOI</name>
<sequence>MLSPMELNLSSPQLLHRLTLSLIATIYAPTLRLPEGLPMGMVKDFEDSIRSAVLVCQGFHYLRDYFRLSLPNSKELKVCAFGSTLGLLVF</sequence>
<comment type="caution">
    <text evidence="1">The sequence shown here is derived from an EMBL/GenBank/DDBJ whole genome shotgun (WGS) entry which is preliminary data.</text>
</comment>
<gene>
    <name evidence="1" type="ORF">TorRG33x02_055280</name>
</gene>
<evidence type="ECO:0000313" key="2">
    <source>
        <dbReference type="Proteomes" id="UP000237000"/>
    </source>
</evidence>
<accession>A0A2P5FLF6</accession>
<dbReference type="Proteomes" id="UP000237000">
    <property type="component" value="Unassembled WGS sequence"/>
</dbReference>
<dbReference type="AlphaFoldDB" id="A0A2P5FLF6"/>
<dbReference type="OrthoDB" id="1700095at2759"/>
<evidence type="ECO:0000313" key="1">
    <source>
        <dbReference type="EMBL" id="PON98628.1"/>
    </source>
</evidence>